<dbReference type="RefSeq" id="WP_075049971.1">
    <property type="nucleotide sequence ID" value="NZ_CP006867.1"/>
</dbReference>
<dbReference type="InterPro" id="IPR009015">
    <property type="entry name" value="Fucose_isomerase_N/cen_sf"/>
</dbReference>
<evidence type="ECO:0000313" key="4">
    <source>
        <dbReference type="Proteomes" id="UP000060778"/>
    </source>
</evidence>
<keyword evidence="1" id="KW-0413">Isomerase</keyword>
<dbReference type="OrthoDB" id="26618at2157"/>
<evidence type="ECO:0000256" key="2">
    <source>
        <dbReference type="ARBA" id="ARBA00023277"/>
    </source>
</evidence>
<keyword evidence="4" id="KW-1185">Reference proteome</keyword>
<dbReference type="SUPFAM" id="SSF53743">
    <property type="entry name" value="FucI/AraA N-terminal and middle domains"/>
    <property type="match status" value="1"/>
</dbReference>
<name>A0A0U3DYE4_9CREN</name>
<sequence>MLEVSVSSAEAISGIPKFTSESKLCDEVMIAYVVTGGTERYLLELYEACKPKFLLLGAFPKRNSLAAALEALEGLPKGGLYVIRDERDFLKLRAIANRASKLANSKALLIGGVAPWLVEVPQRETLRGVLGLEVIDVGWEEVETAYESSSVNEEEVKSLVSGASKVEVNIEALERALRLKEALRKLLETYGARSLAINCFELIKRMNVTPCLALSLLASAGTPSACEGDLLSLTSQWMSYVAYGVVGGVFNVVEILDRKVALAHCTAPITMLDEYDLVTHYETSVPVAIRGRISPGRDLIALRVNRELKDPIIWKGKSVEGPELNACRTQVWMEVENLYGLKGNHRVAFPASSLAELYSTLWAFGIRTREPLPT</sequence>
<dbReference type="Proteomes" id="UP000060778">
    <property type="component" value="Chromosome"/>
</dbReference>
<evidence type="ECO:0000313" key="3">
    <source>
        <dbReference type="EMBL" id="ALU12570.1"/>
    </source>
</evidence>
<dbReference type="EMBL" id="CP006867">
    <property type="protein sequence ID" value="ALU12570.1"/>
    <property type="molecule type" value="Genomic_DNA"/>
</dbReference>
<evidence type="ECO:0000256" key="1">
    <source>
        <dbReference type="ARBA" id="ARBA00023235"/>
    </source>
</evidence>
<dbReference type="PANTHER" id="PTHR36120">
    <property type="entry name" value="FUCOSE ISOMERASE"/>
    <property type="match status" value="1"/>
</dbReference>
<protein>
    <recommendedName>
        <fullName evidence="5">Fucose isomerase</fullName>
    </recommendedName>
</protein>
<dbReference type="PANTHER" id="PTHR36120:SF2">
    <property type="entry name" value="FUCOSE ISOMERASE"/>
    <property type="match status" value="1"/>
</dbReference>
<dbReference type="GO" id="GO:0005737">
    <property type="term" value="C:cytoplasm"/>
    <property type="evidence" value="ECO:0007669"/>
    <property type="project" value="InterPro"/>
</dbReference>
<reference evidence="3 4" key="1">
    <citation type="submission" date="2013-11" db="EMBL/GenBank/DDBJ databases">
        <title>Comparative genomics of Ignicoccus.</title>
        <authorList>
            <person name="Podar M."/>
        </authorList>
    </citation>
    <scope>NUCLEOTIDE SEQUENCE [LARGE SCALE GENOMIC DNA]</scope>
    <source>
        <strain evidence="3 4">DSM 13165</strain>
    </source>
</reference>
<dbReference type="GO" id="GO:0005996">
    <property type="term" value="P:monosaccharide metabolic process"/>
    <property type="evidence" value="ECO:0007669"/>
    <property type="project" value="InterPro"/>
</dbReference>
<dbReference type="STRING" id="940295.EYM_05230"/>
<dbReference type="KEGG" id="iis:EYM_05230"/>
<evidence type="ECO:0008006" key="5">
    <source>
        <dbReference type="Google" id="ProtNLM"/>
    </source>
</evidence>
<dbReference type="AlphaFoldDB" id="A0A0U3DYE4"/>
<organism evidence="3 4">
    <name type="scientific">Ignicoccus islandicus DSM 13165</name>
    <dbReference type="NCBI Taxonomy" id="940295"/>
    <lineage>
        <taxon>Archaea</taxon>
        <taxon>Thermoproteota</taxon>
        <taxon>Thermoprotei</taxon>
        <taxon>Desulfurococcales</taxon>
        <taxon>Desulfurococcaceae</taxon>
        <taxon>Ignicoccus</taxon>
    </lineage>
</organism>
<accession>A0A0U3DYE4</accession>
<gene>
    <name evidence="3" type="ORF">EYM_05230</name>
</gene>
<dbReference type="GO" id="GO:0016861">
    <property type="term" value="F:intramolecular oxidoreductase activity, interconverting aldoses and ketoses"/>
    <property type="evidence" value="ECO:0007669"/>
    <property type="project" value="InterPro"/>
</dbReference>
<keyword evidence="2" id="KW-0119">Carbohydrate metabolism</keyword>
<proteinExistence type="predicted"/>
<dbReference type="GeneID" id="30680430"/>